<keyword evidence="3 7" id="KW-1134">Transmembrane beta strand</keyword>
<evidence type="ECO:0000256" key="1">
    <source>
        <dbReference type="ARBA" id="ARBA00004571"/>
    </source>
</evidence>
<keyword evidence="10" id="KW-1185">Reference proteome</keyword>
<evidence type="ECO:0000256" key="7">
    <source>
        <dbReference type="PROSITE-ProRule" id="PRU01360"/>
    </source>
</evidence>
<proteinExistence type="inferred from homology"/>
<evidence type="ECO:0000256" key="5">
    <source>
        <dbReference type="ARBA" id="ARBA00023136"/>
    </source>
</evidence>
<comment type="caution">
    <text evidence="9">The sequence shown here is derived from an EMBL/GenBank/DDBJ whole genome shotgun (WGS) entry which is preliminary data.</text>
</comment>
<keyword evidence="6 7" id="KW-0998">Cell outer membrane</keyword>
<comment type="subcellular location">
    <subcellularLocation>
        <location evidence="1 7">Cell outer membrane</location>
        <topology evidence="1 7">Multi-pass membrane protein</topology>
    </subcellularLocation>
</comment>
<protein>
    <submittedName>
        <fullName evidence="9">SusC/RagA family TonB-linked outer membrane protein</fullName>
    </submittedName>
</protein>
<dbReference type="InterPro" id="IPR023996">
    <property type="entry name" value="TonB-dep_OMP_SusC/RagA"/>
</dbReference>
<comment type="similarity">
    <text evidence="7">Belongs to the TonB-dependent receptor family.</text>
</comment>
<accession>A0AAN4W2D5</accession>
<dbReference type="AlphaFoldDB" id="A0AAN4W2D5"/>
<dbReference type="SUPFAM" id="SSF49464">
    <property type="entry name" value="Carboxypeptidase regulatory domain-like"/>
    <property type="match status" value="1"/>
</dbReference>
<dbReference type="InterPro" id="IPR037066">
    <property type="entry name" value="Plug_dom_sf"/>
</dbReference>
<feature type="domain" description="TonB-dependent receptor plug" evidence="8">
    <location>
        <begin position="211"/>
        <end position="318"/>
    </location>
</feature>
<reference evidence="9 10" key="1">
    <citation type="submission" date="2021-12" db="EMBL/GenBank/DDBJ databases">
        <title>Genome sequencing of bacteria with rrn-lacking chromosome and rrn-plasmid.</title>
        <authorList>
            <person name="Anda M."/>
            <person name="Iwasaki W."/>
        </authorList>
    </citation>
    <scope>NUCLEOTIDE SEQUENCE [LARGE SCALE GENOMIC DNA]</scope>
    <source>
        <strain evidence="9 10">NBRC 15940</strain>
    </source>
</reference>
<dbReference type="Pfam" id="PF13715">
    <property type="entry name" value="CarbopepD_reg_2"/>
    <property type="match status" value="1"/>
</dbReference>
<evidence type="ECO:0000256" key="4">
    <source>
        <dbReference type="ARBA" id="ARBA00022692"/>
    </source>
</evidence>
<dbReference type="PROSITE" id="PS52016">
    <property type="entry name" value="TONB_DEPENDENT_REC_3"/>
    <property type="match status" value="1"/>
</dbReference>
<dbReference type="InterPro" id="IPR008969">
    <property type="entry name" value="CarboxyPept-like_regulatory"/>
</dbReference>
<dbReference type="NCBIfam" id="TIGR04056">
    <property type="entry name" value="OMP_RagA_SusC"/>
    <property type="match status" value="1"/>
</dbReference>
<dbReference type="SUPFAM" id="SSF56935">
    <property type="entry name" value="Porins"/>
    <property type="match status" value="1"/>
</dbReference>
<organism evidence="9 10">
    <name type="scientific">Persicobacter diffluens</name>
    <dbReference type="NCBI Taxonomy" id="981"/>
    <lineage>
        <taxon>Bacteria</taxon>
        <taxon>Pseudomonadati</taxon>
        <taxon>Bacteroidota</taxon>
        <taxon>Cytophagia</taxon>
        <taxon>Cytophagales</taxon>
        <taxon>Persicobacteraceae</taxon>
        <taxon>Persicobacter</taxon>
    </lineage>
</organism>
<evidence type="ECO:0000313" key="9">
    <source>
        <dbReference type="EMBL" id="GJM64416.1"/>
    </source>
</evidence>
<evidence type="ECO:0000256" key="3">
    <source>
        <dbReference type="ARBA" id="ARBA00022452"/>
    </source>
</evidence>
<dbReference type="Gene3D" id="2.40.170.20">
    <property type="entry name" value="TonB-dependent receptor, beta-barrel domain"/>
    <property type="match status" value="1"/>
</dbReference>
<dbReference type="Proteomes" id="UP001310022">
    <property type="component" value="Unassembled WGS sequence"/>
</dbReference>
<evidence type="ECO:0000313" key="10">
    <source>
        <dbReference type="Proteomes" id="UP001310022"/>
    </source>
</evidence>
<sequence>MEKNYPTLQGFIKYLVISLLCLVSKQAKPQSADVRVSLFLDQVEINEVFLAIQTQTGIGFIIKNSDFQEGQLYSIAAREITIQEVINRLFPEGDVHIQIFQNNFVVSRKTNNSEDPLQPFLVSGVVKSKDGSLLPGVTIQLKGKKSGTVSDLNGTFELRASPRDLLVFSFVGFEKQEVKVENQSILEVVMVEQIDVLDELVVVGYGVQRKGDLSSAISTINVNELPVSGVSSFENMLKGAAAGLQVKTYDWSPGAGSQTQIRGAASINASNEPLWVIDGFPLEHPPGNALNYHDVASVQVLKDASATAIYGARAANGIILITTKSGTEGGTKISYNGKYTVQKITHLPQMLNAQEFMQETNAVGKELWMMEHKVGVYGGNDPSNVPAYHPRYSQREIDGFQGGGTDWLSLVTQNGRVNDHNVSVSWGNHKTKLLTSLNYLDNQGVVKKSAYERIGLRLNFDHEINPYIKAGVRTSTIFDRYDFAKINNDPNDDGGVMISALTFNPLLEVVDDNGDFVDDPLASSRPNPVSLLGIDHSINGLKLNSVGFTEIYLLDRDLIFKSNFGINYHASNSRMHVPKTTLRGAQQGGYAEWNWSRRMSKLFDFTLNYQKLITQHHEFSAMMGYSYQDFNNYGFYSSNTDFVHDGIGYGDLNSGAGTRPAVGSWGELNKVASVFTRFRYSLAERYLWMFTIRADASSKFGSNNRMGYFPSGSFVWKMHKESFLQDFRPLSQLKWRISYGEVGNSDIPYDYRELFDFNHQYLLGGGVRKGLTLSQLENTDLKWETTTEFNVGLDFGFWNDRISGSIDFFNRVISDLLAERKLRSWVELETVIDNIGSTQSNGLELTLRSNNIHRPHFKWITQFNVATFRDRWKERDPEWFGASYENTNDFIRSRFGYQSQGLIQPGQSVPHMNGAFPGTVYLKDLNGDGLLSDEDKVYIGNEDPLFQYGMGNYFTFKNWDFSVFLYGRHGFIKENQMDEFYTGKVDYLLIRNQNKSVKIKDRWSSENLSSTYPSGISSSYDYGDFFFEKVSFLRIQNISLGYTMETRFRANARFFVDLTNPFVFTNYSGGDPEYQGIGEYPPSKACTVGLDITF</sequence>
<keyword evidence="4 7" id="KW-0812">Transmembrane</keyword>
<dbReference type="InterPro" id="IPR023997">
    <property type="entry name" value="TonB-dep_OMP_SusC/RagA_CS"/>
</dbReference>
<dbReference type="EMBL" id="BQKE01000005">
    <property type="protein sequence ID" value="GJM64416.1"/>
    <property type="molecule type" value="Genomic_DNA"/>
</dbReference>
<dbReference type="Gene3D" id="2.170.130.10">
    <property type="entry name" value="TonB-dependent receptor, plug domain"/>
    <property type="match status" value="1"/>
</dbReference>
<dbReference type="RefSeq" id="WP_338239480.1">
    <property type="nucleotide sequence ID" value="NZ_BQKE01000005.1"/>
</dbReference>
<dbReference type="GO" id="GO:0009279">
    <property type="term" value="C:cell outer membrane"/>
    <property type="evidence" value="ECO:0007669"/>
    <property type="project" value="UniProtKB-SubCell"/>
</dbReference>
<evidence type="ECO:0000256" key="6">
    <source>
        <dbReference type="ARBA" id="ARBA00023237"/>
    </source>
</evidence>
<name>A0AAN4W2D5_9BACT</name>
<evidence type="ECO:0000256" key="2">
    <source>
        <dbReference type="ARBA" id="ARBA00022448"/>
    </source>
</evidence>
<dbReference type="Pfam" id="PF07715">
    <property type="entry name" value="Plug"/>
    <property type="match status" value="1"/>
</dbReference>
<dbReference type="InterPro" id="IPR039426">
    <property type="entry name" value="TonB-dep_rcpt-like"/>
</dbReference>
<dbReference type="InterPro" id="IPR036942">
    <property type="entry name" value="Beta-barrel_TonB_sf"/>
</dbReference>
<dbReference type="NCBIfam" id="TIGR04057">
    <property type="entry name" value="SusC_RagA_signa"/>
    <property type="match status" value="1"/>
</dbReference>
<keyword evidence="5 7" id="KW-0472">Membrane</keyword>
<gene>
    <name evidence="9" type="ORF">PEDI_49680</name>
</gene>
<keyword evidence="2 7" id="KW-0813">Transport</keyword>
<evidence type="ECO:0000259" key="8">
    <source>
        <dbReference type="Pfam" id="PF07715"/>
    </source>
</evidence>
<dbReference type="InterPro" id="IPR012910">
    <property type="entry name" value="Plug_dom"/>
</dbReference>